<organism evidence="6 7">
    <name type="scientific">Chitinivorax tropicus</name>
    <dbReference type="NCBI Taxonomy" id="714531"/>
    <lineage>
        <taxon>Bacteria</taxon>
        <taxon>Pseudomonadati</taxon>
        <taxon>Pseudomonadota</taxon>
        <taxon>Betaproteobacteria</taxon>
        <taxon>Chitinivorax</taxon>
    </lineage>
</organism>
<keyword evidence="2" id="KW-0479">Metal-binding</keyword>
<dbReference type="EMBL" id="JACHHY010000016">
    <property type="protein sequence ID" value="MBB5019370.1"/>
    <property type="molecule type" value="Genomic_DNA"/>
</dbReference>
<dbReference type="PROSITE" id="PS51194">
    <property type="entry name" value="HELICASE_CTER"/>
    <property type="match status" value="1"/>
</dbReference>
<dbReference type="InterPro" id="IPR038718">
    <property type="entry name" value="SNF2-like_sf"/>
</dbReference>
<comment type="caution">
    <text evidence="6">The sequence shown here is derived from an EMBL/GenBank/DDBJ whole genome shotgun (WGS) entry which is preliminary data.</text>
</comment>
<dbReference type="PROSITE" id="PS50966">
    <property type="entry name" value="ZF_SWIM"/>
    <property type="match status" value="1"/>
</dbReference>
<keyword evidence="2" id="KW-0862">Zinc</keyword>
<dbReference type="GO" id="GO:0004386">
    <property type="term" value="F:helicase activity"/>
    <property type="evidence" value="ECO:0007669"/>
    <property type="project" value="UniProtKB-KW"/>
</dbReference>
<dbReference type="Gene3D" id="3.40.50.10810">
    <property type="entry name" value="Tandem AAA-ATPase domain"/>
    <property type="match status" value="1"/>
</dbReference>
<keyword evidence="1" id="KW-0378">Hydrolase</keyword>
<protein>
    <submittedName>
        <fullName evidence="6">Superfamily II DNA or RNA helicase</fullName>
    </submittedName>
</protein>
<keyword evidence="2" id="KW-0863">Zinc-finger</keyword>
<evidence type="ECO:0000313" key="6">
    <source>
        <dbReference type="EMBL" id="MBB5019370.1"/>
    </source>
</evidence>
<feature type="domain" description="SWIM-type" evidence="3">
    <location>
        <begin position="55"/>
        <end position="94"/>
    </location>
</feature>
<dbReference type="PANTHER" id="PTHR10799">
    <property type="entry name" value="SNF2/RAD54 HELICASE FAMILY"/>
    <property type="match status" value="1"/>
</dbReference>
<dbReference type="AlphaFoldDB" id="A0A840MLT5"/>
<dbReference type="Gene3D" id="3.40.50.300">
    <property type="entry name" value="P-loop containing nucleotide triphosphate hydrolases"/>
    <property type="match status" value="1"/>
</dbReference>
<dbReference type="SMART" id="SM00490">
    <property type="entry name" value="HELICc"/>
    <property type="match status" value="1"/>
</dbReference>
<dbReference type="InterPro" id="IPR027417">
    <property type="entry name" value="P-loop_NTPase"/>
</dbReference>
<accession>A0A840MLT5</accession>
<dbReference type="Pfam" id="PF00176">
    <property type="entry name" value="SNF2-rel_dom"/>
    <property type="match status" value="1"/>
</dbReference>
<dbReference type="SUPFAM" id="SSF52540">
    <property type="entry name" value="P-loop containing nucleoside triphosphate hydrolases"/>
    <property type="match status" value="2"/>
</dbReference>
<evidence type="ECO:0000256" key="1">
    <source>
        <dbReference type="ARBA" id="ARBA00022801"/>
    </source>
</evidence>
<gene>
    <name evidence="6" type="ORF">HNQ59_002671</name>
</gene>
<keyword evidence="6" id="KW-0347">Helicase</keyword>
<keyword evidence="6" id="KW-0547">Nucleotide-binding</keyword>
<dbReference type="Pfam" id="PF00271">
    <property type="entry name" value="Helicase_C"/>
    <property type="match status" value="1"/>
</dbReference>
<evidence type="ECO:0000259" key="5">
    <source>
        <dbReference type="PROSITE" id="PS51194"/>
    </source>
</evidence>
<name>A0A840MLT5_9PROT</name>
<keyword evidence="6" id="KW-0067">ATP-binding</keyword>
<dbReference type="InterPro" id="IPR049730">
    <property type="entry name" value="SNF2/RAD54-like_C"/>
</dbReference>
<feature type="domain" description="Helicase C-terminal" evidence="5">
    <location>
        <begin position="927"/>
        <end position="1084"/>
    </location>
</feature>
<reference evidence="6 7" key="1">
    <citation type="submission" date="2020-08" db="EMBL/GenBank/DDBJ databases">
        <title>Genomic Encyclopedia of Type Strains, Phase IV (KMG-IV): sequencing the most valuable type-strain genomes for metagenomic binning, comparative biology and taxonomic classification.</title>
        <authorList>
            <person name="Goeker M."/>
        </authorList>
    </citation>
    <scope>NUCLEOTIDE SEQUENCE [LARGE SCALE GENOMIC DNA]</scope>
    <source>
        <strain evidence="6 7">DSM 27165</strain>
    </source>
</reference>
<evidence type="ECO:0000313" key="7">
    <source>
        <dbReference type="Proteomes" id="UP000575898"/>
    </source>
</evidence>
<proteinExistence type="predicted"/>
<dbReference type="InterPro" id="IPR007527">
    <property type="entry name" value="Znf_SWIM"/>
</dbReference>
<sequence length="1092" mass="122256">MATDTLPLLTVNQVIDEFGFYEVEKAQSYIQKIKSLVVMDHIVSAQVKGSSKTPYRIMVHVNAYAKADVEMVSYCSCPVHYQCKHGAATMLAYINQQVEPSPAIRERVHDWLRGFREAVGKHQKEGVIQKATERLFYCLDEDGHCITLYKGRPDTHGLPQIMDRWSGIDRAISKPPKFVCKDDLSVIRLLYASLPSEPGTFSLQQSTGDDMLKQMAATGRLISRQKCGYVPLAVGMPRAATLHWTLDGHGKIIPAVVIDNGQLLLAATPWYLDLAAKLIGPLQFEFDAALLGYLLMLPPITKQEAAVVAQTLTELAPDLPVPTSNATAIRTIDCSPTPVLVLESYPVAAIYRHRNYQQVYTSAGRSLHYFDAAQVEMEYAGHRLKPEDDQTYWSQPDGTVVCLKRNASKERQWIKTLSEVGLATVPPYAIASPSLPHDYPLYGLDKEADWPVFMLECVPLLKEQGWLIEFSTDFRHHASTITDWYATLQERDAGWFDVAMQIEIDGQRIDLPPLLTELMRHDKRWLDLNQQKLIPDDEVVTLVLPDGGRATAPAGRIKPLMRTLIDLFDSGHAAGLAVSRLDAPRVAEALAGWSGDGVEMAATLAKRLIMTKPRKAMRPPKGLGLALRPYQLEGLNWLQFLREQALAGILADDMGLGKTAQTLAHLLLEKEAGRLDQPALIVLPTSLVHNWKSEARRFTPGLRVLSLQGMARKQAFEQISMHDVVLTTYPLLWRDIDTLSQYHYHLLVLDEAQSVKNAGSKTAEAVRQITARHRLCITGTPLENHLGELWALFDFLMPRFLGDSKTFTKLWRTPIEKQGDSERRKLLARRIKPFILRRSKDQVAKELPPKTVIVRKVVLEGKQRDLYETVRTAMDGRIREEIASKGLARSQIVILDALLKLRQVCCDPRLVKIDSSKQVTERAKLALLMQILPELIDEGRKVLLFSQFTSMLGLIETELKAAKLDYVVLQGDTHDRETPIRRFQSGEVPIFLISLKAGGVGLNLTAADTVIHFDPWWNPAVENQATDRAHRIGQDKPVFVYKLIVEGSIEDKILALQDKKAELAAGILSEDHGGSVKFTEEDIAALLAPLPT</sequence>
<evidence type="ECO:0000256" key="2">
    <source>
        <dbReference type="PROSITE-ProRule" id="PRU00325"/>
    </source>
</evidence>
<dbReference type="GO" id="GO:0008270">
    <property type="term" value="F:zinc ion binding"/>
    <property type="evidence" value="ECO:0007669"/>
    <property type="project" value="UniProtKB-KW"/>
</dbReference>
<dbReference type="GO" id="GO:0016787">
    <property type="term" value="F:hydrolase activity"/>
    <property type="evidence" value="ECO:0007669"/>
    <property type="project" value="UniProtKB-KW"/>
</dbReference>
<dbReference type="SMART" id="SM00487">
    <property type="entry name" value="DEXDc"/>
    <property type="match status" value="1"/>
</dbReference>
<feature type="domain" description="Helicase ATP-binding" evidence="4">
    <location>
        <begin position="639"/>
        <end position="799"/>
    </location>
</feature>
<dbReference type="CDD" id="cd18012">
    <property type="entry name" value="DEXQc_arch_SWI2_SNF2"/>
    <property type="match status" value="1"/>
</dbReference>
<dbReference type="RefSeq" id="WP_184040119.1">
    <property type="nucleotide sequence ID" value="NZ_JACHHY010000016.1"/>
</dbReference>
<evidence type="ECO:0000259" key="3">
    <source>
        <dbReference type="PROSITE" id="PS50966"/>
    </source>
</evidence>
<dbReference type="Proteomes" id="UP000575898">
    <property type="component" value="Unassembled WGS sequence"/>
</dbReference>
<evidence type="ECO:0000259" key="4">
    <source>
        <dbReference type="PROSITE" id="PS51192"/>
    </source>
</evidence>
<dbReference type="CDD" id="cd18793">
    <property type="entry name" value="SF2_C_SNF"/>
    <property type="match status" value="1"/>
</dbReference>
<dbReference type="InterPro" id="IPR014001">
    <property type="entry name" value="Helicase_ATP-bd"/>
</dbReference>
<dbReference type="PROSITE" id="PS51192">
    <property type="entry name" value="HELICASE_ATP_BIND_1"/>
    <property type="match status" value="1"/>
</dbReference>
<dbReference type="InterPro" id="IPR001650">
    <property type="entry name" value="Helicase_C-like"/>
</dbReference>
<dbReference type="GO" id="GO:0005524">
    <property type="term" value="F:ATP binding"/>
    <property type="evidence" value="ECO:0007669"/>
    <property type="project" value="InterPro"/>
</dbReference>
<dbReference type="InterPro" id="IPR000330">
    <property type="entry name" value="SNF2_N"/>
</dbReference>
<keyword evidence="7" id="KW-1185">Reference proteome</keyword>